<gene>
    <name evidence="2" type="ORF">NKR23_g2767</name>
</gene>
<feature type="compositionally biased region" description="Low complexity" evidence="1">
    <location>
        <begin position="50"/>
        <end position="64"/>
    </location>
</feature>
<proteinExistence type="predicted"/>
<evidence type="ECO:0000256" key="1">
    <source>
        <dbReference type="SAM" id="MobiDB-lite"/>
    </source>
</evidence>
<organism evidence="2 3">
    <name type="scientific">Pleurostoma richardsiae</name>
    <dbReference type="NCBI Taxonomy" id="41990"/>
    <lineage>
        <taxon>Eukaryota</taxon>
        <taxon>Fungi</taxon>
        <taxon>Dikarya</taxon>
        <taxon>Ascomycota</taxon>
        <taxon>Pezizomycotina</taxon>
        <taxon>Sordariomycetes</taxon>
        <taxon>Sordariomycetidae</taxon>
        <taxon>Calosphaeriales</taxon>
        <taxon>Pleurostomataceae</taxon>
        <taxon>Pleurostoma</taxon>
    </lineage>
</organism>
<protein>
    <submittedName>
        <fullName evidence="2">Uncharacterized protein</fullName>
    </submittedName>
</protein>
<dbReference type="EMBL" id="JANBVO010000005">
    <property type="protein sequence ID" value="KAJ9152066.1"/>
    <property type="molecule type" value="Genomic_DNA"/>
</dbReference>
<dbReference type="Proteomes" id="UP001174694">
    <property type="component" value="Unassembled WGS sequence"/>
</dbReference>
<reference evidence="2" key="1">
    <citation type="submission" date="2022-07" db="EMBL/GenBank/DDBJ databases">
        <title>Fungi with potential for degradation of polypropylene.</title>
        <authorList>
            <person name="Gostincar C."/>
        </authorList>
    </citation>
    <scope>NUCLEOTIDE SEQUENCE</scope>
    <source>
        <strain evidence="2">EXF-13308</strain>
    </source>
</reference>
<name>A0AA38RLS5_9PEZI</name>
<feature type="region of interest" description="Disordered" evidence="1">
    <location>
        <begin position="1"/>
        <end position="108"/>
    </location>
</feature>
<feature type="compositionally biased region" description="Low complexity" evidence="1">
    <location>
        <begin position="78"/>
        <end position="93"/>
    </location>
</feature>
<comment type="caution">
    <text evidence="2">The sequence shown here is derived from an EMBL/GenBank/DDBJ whole genome shotgun (WGS) entry which is preliminary data.</text>
</comment>
<dbReference type="AlphaFoldDB" id="A0AA38RLS5"/>
<evidence type="ECO:0000313" key="3">
    <source>
        <dbReference type="Proteomes" id="UP001174694"/>
    </source>
</evidence>
<keyword evidence="3" id="KW-1185">Reference proteome</keyword>
<evidence type="ECO:0000313" key="2">
    <source>
        <dbReference type="EMBL" id="KAJ9152066.1"/>
    </source>
</evidence>
<sequence length="108" mass="11610">MPPHSPPGYDEVSLDDITPVHSRSGANSPYNEPPPDYPGPTQARNERLSAHVADLVADAAPAGAAEEDDDGQSRRSSRSLPQLPSLRLNRLPQIVIEPSSAVPRDDDH</sequence>
<accession>A0AA38RLS5</accession>